<dbReference type="GO" id="GO:0016787">
    <property type="term" value="F:hydrolase activity"/>
    <property type="evidence" value="ECO:0007669"/>
    <property type="project" value="InterPro"/>
</dbReference>
<dbReference type="PATRIC" id="fig|1232683.4.peg.3921"/>
<dbReference type="OrthoDB" id="356681at2"/>
<dbReference type="STRING" id="1232683.ADIMK_3985"/>
<dbReference type="eggNOG" id="COG1409">
    <property type="taxonomic scope" value="Bacteria"/>
</dbReference>
<keyword evidence="3" id="KW-1185">Reference proteome</keyword>
<feature type="domain" description="Calcineurin-like phosphoesterase" evidence="1">
    <location>
        <begin position="1"/>
        <end position="217"/>
    </location>
</feature>
<protein>
    <submittedName>
        <fullName evidence="2">Ser/Thr protein phosphatase family protein</fullName>
    </submittedName>
</protein>
<evidence type="ECO:0000313" key="3">
    <source>
        <dbReference type="Proteomes" id="UP000028252"/>
    </source>
</evidence>
<dbReference type="Proteomes" id="UP000028252">
    <property type="component" value="Unassembled WGS sequence"/>
</dbReference>
<accession>A0A081FTI3</accession>
<reference evidence="2 3" key="1">
    <citation type="submission" date="2014-04" db="EMBL/GenBank/DDBJ databases">
        <title>Marinobacterium kochiensis sp. nov., isolated from sediment sample collected from Kochi backwaters in Kerala, India.</title>
        <authorList>
            <person name="Singh A."/>
            <person name="Pinnaka A.K."/>
        </authorList>
    </citation>
    <scope>NUCLEOTIDE SEQUENCE [LARGE SCALE GENOMIC DNA]</scope>
    <source>
        <strain evidence="2 3">AK27</strain>
    </source>
</reference>
<evidence type="ECO:0000313" key="2">
    <source>
        <dbReference type="EMBL" id="KEA61838.1"/>
    </source>
</evidence>
<dbReference type="InterPro" id="IPR004843">
    <property type="entry name" value="Calcineurin-like_PHP"/>
</dbReference>
<dbReference type="InterPro" id="IPR029052">
    <property type="entry name" value="Metallo-depent_PP-like"/>
</dbReference>
<dbReference type="Gene3D" id="3.60.21.10">
    <property type="match status" value="1"/>
</dbReference>
<dbReference type="Pfam" id="PF00149">
    <property type="entry name" value="Metallophos"/>
    <property type="match status" value="1"/>
</dbReference>
<gene>
    <name evidence="2" type="ORF">ADIMK_3985</name>
</gene>
<organism evidence="2 3">
    <name type="scientific">Marinobacterium lacunae</name>
    <dbReference type="NCBI Taxonomy" id="1232683"/>
    <lineage>
        <taxon>Bacteria</taxon>
        <taxon>Pseudomonadati</taxon>
        <taxon>Pseudomonadota</taxon>
        <taxon>Gammaproteobacteria</taxon>
        <taxon>Oceanospirillales</taxon>
        <taxon>Oceanospirillaceae</taxon>
        <taxon>Marinobacterium</taxon>
    </lineage>
</organism>
<dbReference type="PANTHER" id="PTHR37844">
    <property type="entry name" value="SER/THR PROTEIN PHOSPHATASE SUPERFAMILY (AFU_ORTHOLOGUE AFUA_1G14840)"/>
    <property type="match status" value="1"/>
</dbReference>
<sequence length="256" mass="28274">MKLHILSDLHIECFIDPHAYNLEDVGADVVVLAGDIGVGSEGVEWAGRQSERLKIPVVYVAGNHEYYYHDMAACKTLMQQAAAHKGVYWLDDALCEIGGVRFLGCTLWTDYNAVGAREQAMSAAAQTMPDHRYIEHDGQVFQPQHAALLHTSSVEWLKTQLETPFDGKRVVVTHHAPTPSAQHPAFPLDALAGAFWTDLENTLLAKADLWIYGHTHACLDKVVAGTRVVSNQSGYRKSPTSPGEDPKFNPRFVVDI</sequence>
<dbReference type="RefSeq" id="WP_036191928.1">
    <property type="nucleotide sequence ID" value="NZ_JMQN01000059.1"/>
</dbReference>
<dbReference type="SUPFAM" id="SSF56300">
    <property type="entry name" value="Metallo-dependent phosphatases"/>
    <property type="match status" value="1"/>
</dbReference>
<evidence type="ECO:0000259" key="1">
    <source>
        <dbReference type="Pfam" id="PF00149"/>
    </source>
</evidence>
<comment type="caution">
    <text evidence="2">The sequence shown here is derived from an EMBL/GenBank/DDBJ whole genome shotgun (WGS) entry which is preliminary data.</text>
</comment>
<dbReference type="EMBL" id="JMQN01000059">
    <property type="protein sequence ID" value="KEA61838.1"/>
    <property type="molecule type" value="Genomic_DNA"/>
</dbReference>
<proteinExistence type="predicted"/>
<name>A0A081FTI3_9GAMM</name>
<dbReference type="AlphaFoldDB" id="A0A081FTI3"/>
<dbReference type="PANTHER" id="PTHR37844:SF2">
    <property type="entry name" value="SER_THR PROTEIN PHOSPHATASE SUPERFAMILY (AFU_ORTHOLOGUE AFUA_1G14840)"/>
    <property type="match status" value="1"/>
</dbReference>